<gene>
    <name evidence="10 12" type="ORF">BDZ99DRAFT_576135</name>
</gene>
<keyword evidence="11" id="KW-1185">Reference proteome</keyword>
<dbReference type="PROSITE" id="PS51751">
    <property type="entry name" value="EXPERA"/>
    <property type="match status" value="1"/>
</dbReference>
<comment type="similarity">
    <text evidence="2">Belongs to the EBP family.</text>
</comment>
<reference evidence="10 12" key="1">
    <citation type="journal article" date="2020" name="Stud. Mycol.">
        <title>101 Dothideomycetes genomes: a test case for predicting lifestyles and emergence of pathogens.</title>
        <authorList>
            <person name="Haridas S."/>
            <person name="Albert R."/>
            <person name="Binder M."/>
            <person name="Bloem J."/>
            <person name="Labutti K."/>
            <person name="Salamov A."/>
            <person name="Andreopoulos B."/>
            <person name="Baker S."/>
            <person name="Barry K."/>
            <person name="Bills G."/>
            <person name="Bluhm B."/>
            <person name="Cannon C."/>
            <person name="Castanera R."/>
            <person name="Culley D."/>
            <person name="Daum C."/>
            <person name="Ezra D."/>
            <person name="Gonzalez J."/>
            <person name="Henrissat B."/>
            <person name="Kuo A."/>
            <person name="Liang C."/>
            <person name="Lipzen A."/>
            <person name="Lutzoni F."/>
            <person name="Magnuson J."/>
            <person name="Mondo S."/>
            <person name="Nolan M."/>
            <person name="Ohm R."/>
            <person name="Pangilinan J."/>
            <person name="Park H.-J."/>
            <person name="Ramirez L."/>
            <person name="Alfaro M."/>
            <person name="Sun H."/>
            <person name="Tritt A."/>
            <person name="Yoshinaga Y."/>
            <person name="Zwiers L.-H."/>
            <person name="Turgeon B."/>
            <person name="Goodwin S."/>
            <person name="Spatafora J."/>
            <person name="Crous P."/>
            <person name="Grigoriev I."/>
        </authorList>
    </citation>
    <scope>NUCLEOTIDE SEQUENCE</scope>
    <source>
        <strain evidence="10 12">CBS 304.34</strain>
    </source>
</reference>
<keyword evidence="4 6" id="KW-1133">Transmembrane helix</keyword>
<comment type="subcellular location">
    <subcellularLocation>
        <location evidence="1">Membrane</location>
        <topology evidence="1">Multi-pass membrane protein</topology>
    </subcellularLocation>
</comment>
<dbReference type="RefSeq" id="XP_033570631.1">
    <property type="nucleotide sequence ID" value="XM_033728540.1"/>
</dbReference>
<keyword evidence="5 6" id="KW-0472">Membrane</keyword>
<dbReference type="InterPro" id="IPR007905">
    <property type="entry name" value="EBP"/>
</dbReference>
<name>A0A6A6Y785_9PEZI</name>
<evidence type="ECO:0000259" key="9">
    <source>
        <dbReference type="PROSITE" id="PS51751"/>
    </source>
</evidence>
<feature type="transmembrane region" description="Helical" evidence="8">
    <location>
        <begin position="157"/>
        <end position="179"/>
    </location>
</feature>
<evidence type="ECO:0000256" key="1">
    <source>
        <dbReference type="ARBA" id="ARBA00004141"/>
    </source>
</evidence>
<organism evidence="10">
    <name type="scientific">Mytilinidion resinicola</name>
    <dbReference type="NCBI Taxonomy" id="574789"/>
    <lineage>
        <taxon>Eukaryota</taxon>
        <taxon>Fungi</taxon>
        <taxon>Dikarya</taxon>
        <taxon>Ascomycota</taxon>
        <taxon>Pezizomycotina</taxon>
        <taxon>Dothideomycetes</taxon>
        <taxon>Pleosporomycetidae</taxon>
        <taxon>Mytilinidiales</taxon>
        <taxon>Mytilinidiaceae</taxon>
        <taxon>Mytilinidion</taxon>
    </lineage>
</organism>
<feature type="transmembrane region" description="Helical" evidence="8">
    <location>
        <begin position="191"/>
        <end position="209"/>
    </location>
</feature>
<dbReference type="OrthoDB" id="5415655at2759"/>
<reference evidence="12" key="3">
    <citation type="submission" date="2025-04" db="UniProtKB">
        <authorList>
            <consortium name="RefSeq"/>
        </authorList>
    </citation>
    <scope>IDENTIFICATION</scope>
    <source>
        <strain evidence="12">CBS 304.34</strain>
    </source>
</reference>
<feature type="region of interest" description="Disordered" evidence="7">
    <location>
        <begin position="1"/>
        <end position="26"/>
    </location>
</feature>
<accession>A0A6A6Y785</accession>
<evidence type="ECO:0000256" key="6">
    <source>
        <dbReference type="PROSITE-ProRule" id="PRU01087"/>
    </source>
</evidence>
<keyword evidence="3 6" id="KW-0812">Transmembrane</keyword>
<dbReference type="Pfam" id="PF05241">
    <property type="entry name" value="EBP"/>
    <property type="match status" value="1"/>
</dbReference>
<evidence type="ECO:0000256" key="8">
    <source>
        <dbReference type="SAM" id="Phobius"/>
    </source>
</evidence>
<feature type="transmembrane region" description="Helical" evidence="8">
    <location>
        <begin position="229"/>
        <end position="248"/>
    </location>
</feature>
<dbReference type="GeneID" id="54469433"/>
<evidence type="ECO:0000313" key="11">
    <source>
        <dbReference type="Proteomes" id="UP000504636"/>
    </source>
</evidence>
<protein>
    <submittedName>
        <fullName evidence="10 12">Emopamil-binding protein</fullName>
    </submittedName>
</protein>
<feature type="domain" description="EXPERA" evidence="9">
    <location>
        <begin position="63"/>
        <end position="247"/>
    </location>
</feature>
<evidence type="ECO:0000256" key="5">
    <source>
        <dbReference type="ARBA" id="ARBA00023136"/>
    </source>
</evidence>
<evidence type="ECO:0000256" key="2">
    <source>
        <dbReference type="ARBA" id="ARBA00008337"/>
    </source>
</evidence>
<proteinExistence type="inferred from homology"/>
<dbReference type="InterPro" id="IPR033118">
    <property type="entry name" value="EXPERA"/>
</dbReference>
<evidence type="ECO:0000313" key="10">
    <source>
        <dbReference type="EMBL" id="KAF2803667.1"/>
    </source>
</evidence>
<evidence type="ECO:0000256" key="7">
    <source>
        <dbReference type="SAM" id="MobiDB-lite"/>
    </source>
</evidence>
<dbReference type="GO" id="GO:0047750">
    <property type="term" value="F:cholestenol delta-isomerase activity"/>
    <property type="evidence" value="ECO:0007669"/>
    <property type="project" value="InterPro"/>
</dbReference>
<feature type="compositionally biased region" description="Low complexity" evidence="7">
    <location>
        <begin position="17"/>
        <end position="26"/>
    </location>
</feature>
<dbReference type="EMBL" id="MU003717">
    <property type="protein sequence ID" value="KAF2803667.1"/>
    <property type="molecule type" value="Genomic_DNA"/>
</dbReference>
<dbReference type="AlphaFoldDB" id="A0A6A6Y785"/>
<evidence type="ECO:0000256" key="3">
    <source>
        <dbReference type="ARBA" id="ARBA00022692"/>
    </source>
</evidence>
<reference evidence="12" key="2">
    <citation type="submission" date="2020-04" db="EMBL/GenBank/DDBJ databases">
        <authorList>
            <consortium name="NCBI Genome Project"/>
        </authorList>
    </citation>
    <scope>NUCLEOTIDE SEQUENCE</scope>
    <source>
        <strain evidence="12">CBS 304.34</strain>
    </source>
</reference>
<feature type="transmembrane region" description="Helical" evidence="8">
    <location>
        <begin position="35"/>
        <end position="56"/>
    </location>
</feature>
<dbReference type="PANTHER" id="PTHR14207:SF1">
    <property type="entry name" value="EMOPAMIL-BINDING PROTEIN-LIKE"/>
    <property type="match status" value="1"/>
</dbReference>
<dbReference type="GO" id="GO:0016125">
    <property type="term" value="P:sterol metabolic process"/>
    <property type="evidence" value="ECO:0007669"/>
    <property type="project" value="InterPro"/>
</dbReference>
<dbReference type="GO" id="GO:0005783">
    <property type="term" value="C:endoplasmic reticulum"/>
    <property type="evidence" value="ECO:0007669"/>
    <property type="project" value="TreeGrafter"/>
</dbReference>
<evidence type="ECO:0000256" key="4">
    <source>
        <dbReference type="ARBA" id="ARBA00022989"/>
    </source>
</evidence>
<feature type="transmembrane region" description="Helical" evidence="8">
    <location>
        <begin position="68"/>
        <end position="96"/>
    </location>
</feature>
<dbReference type="PANTHER" id="PTHR14207">
    <property type="entry name" value="STEROL ISOMERASE"/>
    <property type="match status" value="1"/>
</dbReference>
<dbReference type="GO" id="GO:0016020">
    <property type="term" value="C:membrane"/>
    <property type="evidence" value="ECO:0007669"/>
    <property type="project" value="UniProtKB-SubCell"/>
</dbReference>
<evidence type="ECO:0000313" key="12">
    <source>
        <dbReference type="RefSeq" id="XP_033570631.1"/>
    </source>
</evidence>
<dbReference type="Proteomes" id="UP000504636">
    <property type="component" value="Unplaced"/>
</dbReference>
<sequence>MGSSQSTPAAPPPLPRQQPALPTTPTSPTIDATTIVSLLSVLALLAGAYAASVRLLPPASTLKTRVLFVWHLFDALIHIVFEGSFLAQCFCVYYSLPTSFATRGPAVTPLLLTPPDVHFLGQRDRLYGAAYGTNPFARLWQEYAKADRRWGGVDLGVVSLEILTVGVGAPLAVYVCALLCRPEGRGALGKWWWMSVLATGELYGGWMTFAPEWLTGSPNLDTSNWMYLWVYLFFFNTLWVWFPLWVLYESYHAINSAMSQAEMVDLVNYLGKKDD</sequence>